<dbReference type="Proteomes" id="UP000249799">
    <property type="component" value="Chromosome"/>
</dbReference>
<dbReference type="RefSeq" id="WP_111336839.1">
    <property type="nucleotide sequence ID" value="NZ_CP030032.1"/>
</dbReference>
<evidence type="ECO:0000313" key="2">
    <source>
        <dbReference type="Proteomes" id="UP000249799"/>
    </source>
</evidence>
<proteinExistence type="predicted"/>
<dbReference type="KEGG" id="bsed:DN745_17330"/>
<dbReference type="EMBL" id="CP030032">
    <property type="protein sequence ID" value="AWV90992.1"/>
    <property type="molecule type" value="Genomic_DNA"/>
</dbReference>
<name>A0A2Z4FQ17_9DELT</name>
<accession>A0A2Z4FQ17</accession>
<sequence>MLAFAFGTALLGASCDTPEDEGCSPACESGSTCDPVTNTCVAPRLERFDGPIPGRAVRLEVRKDRAYLAMIHPTEQRLLVGEARATEEAKFYTLTEFNRRTPQKIALATSETTVAVAWLDADSLYRIALRQIDGPADDWQIFRSQPNGDLDGDDYRGSQHFDLSIHTQGLDQGATTEGSQRVRLAFHDARTRGLRVISAAFDLPRKLNSTRWTLENIDDLKEQVDLANCSAAQRASVGQGVGYDPDIIHRGTSTYVAYQDADCGDLRLARRLDGQWQVTVVDTGDSRRDNEHAMARGNTGRFASLNLDARGRLAIAYLDVTRGQLRLALERAGSFDLEVIDPGLQIDETSRQRKHQVGGFASLVFDEDDIPWIAYLDATTTRVRLARRTRKFGANGQWVLRTLGAAAPTGFSTSLGYSPEFGLGLAAEYFAPTAQGVDSSLHFLTEDAL</sequence>
<evidence type="ECO:0000313" key="1">
    <source>
        <dbReference type="EMBL" id="AWV90992.1"/>
    </source>
</evidence>
<reference evidence="1 2" key="1">
    <citation type="submission" date="2018-06" db="EMBL/GenBank/DDBJ databases">
        <title>Lujinxingia sediminis gen. nov. sp. nov., a new facultative anaerobic member of the class Deltaproteobacteria, and proposal of Lujinxingaceae fam. nov.</title>
        <authorList>
            <person name="Guo L.-Y."/>
            <person name="Li C.-M."/>
            <person name="Wang S."/>
            <person name="Du Z.-J."/>
        </authorList>
    </citation>
    <scope>NUCLEOTIDE SEQUENCE [LARGE SCALE GENOMIC DNA]</scope>
    <source>
        <strain evidence="1 2">FA350</strain>
    </source>
</reference>
<organism evidence="1 2">
    <name type="scientific">Bradymonas sediminis</name>
    <dbReference type="NCBI Taxonomy" id="1548548"/>
    <lineage>
        <taxon>Bacteria</taxon>
        <taxon>Deltaproteobacteria</taxon>
        <taxon>Bradymonadales</taxon>
        <taxon>Bradymonadaceae</taxon>
        <taxon>Bradymonas</taxon>
    </lineage>
</organism>
<protein>
    <submittedName>
        <fullName evidence="1">Uncharacterized protein</fullName>
    </submittedName>
</protein>
<dbReference type="AlphaFoldDB" id="A0A2Z4FQ17"/>
<dbReference type="OrthoDB" id="5526339at2"/>
<keyword evidence="2" id="KW-1185">Reference proteome</keyword>
<gene>
    <name evidence="1" type="ORF">DN745_17330</name>
</gene>